<evidence type="ECO:0000313" key="1">
    <source>
        <dbReference type="EMBL" id="MBC5619803.1"/>
    </source>
</evidence>
<keyword evidence="2" id="KW-1185">Reference proteome</keyword>
<dbReference type="RefSeq" id="WP_186974690.1">
    <property type="nucleotide sequence ID" value="NZ_JACOOH010000001.1"/>
</dbReference>
<gene>
    <name evidence="1" type="ORF">H8S64_01680</name>
</gene>
<comment type="caution">
    <text evidence="1">The sequence shown here is derived from an EMBL/GenBank/DDBJ whole genome shotgun (WGS) entry which is preliminary data.</text>
</comment>
<organism evidence="1 2">
    <name type="scientific">Butyricimonas hominis</name>
    <dbReference type="NCBI Taxonomy" id="2763032"/>
    <lineage>
        <taxon>Bacteria</taxon>
        <taxon>Pseudomonadati</taxon>
        <taxon>Bacteroidota</taxon>
        <taxon>Bacteroidia</taxon>
        <taxon>Bacteroidales</taxon>
        <taxon>Odoribacteraceae</taxon>
        <taxon>Butyricimonas</taxon>
    </lineage>
</organism>
<evidence type="ECO:0000313" key="2">
    <source>
        <dbReference type="Proteomes" id="UP000646484"/>
    </source>
</evidence>
<accession>A0ABR7CVU8</accession>
<dbReference type="Pfam" id="PF16407">
    <property type="entry name" value="PKD_2"/>
    <property type="match status" value="1"/>
</dbReference>
<dbReference type="Proteomes" id="UP000646484">
    <property type="component" value="Unassembled WGS sequence"/>
</dbReference>
<proteinExistence type="predicted"/>
<dbReference type="PROSITE" id="PS51257">
    <property type="entry name" value="PROKAR_LIPOPROTEIN"/>
    <property type="match status" value="1"/>
</dbReference>
<name>A0ABR7CVU8_9BACT</name>
<reference evidence="1 2" key="1">
    <citation type="submission" date="2020-08" db="EMBL/GenBank/DDBJ databases">
        <title>Genome public.</title>
        <authorList>
            <person name="Liu C."/>
            <person name="Sun Q."/>
        </authorList>
    </citation>
    <scope>NUCLEOTIDE SEQUENCE [LARGE SCALE GENOMIC DNA]</scope>
    <source>
        <strain evidence="1 2">NSJ-56</strain>
    </source>
</reference>
<evidence type="ECO:0008006" key="3">
    <source>
        <dbReference type="Google" id="ProtNLM"/>
    </source>
</evidence>
<dbReference type="InterPro" id="IPR032183">
    <property type="entry name" value="PKD-like"/>
</dbReference>
<dbReference type="EMBL" id="JACOOH010000001">
    <property type="protein sequence ID" value="MBC5619803.1"/>
    <property type="molecule type" value="Genomic_DNA"/>
</dbReference>
<sequence length="539" mass="60889">MKRIIVILSFVTWLLCGCYDDKGNYDYKDINTIEGLTFDPVPEVVTKGTSYRYTYRQPIQEELSVTYSPVFSQSEVEGEENMEYLWVVSYREGNENVTDSVFTKELTLTYPVRKSSSYNVKFRLTDTKTGISAYRDFTMETRLPFVHAWFVLNGEENNRKLSTVEDPDSTHAIITLDAYRETWDVERFQKANSLMFAGSVSYTRDMERLYVVQSDSASFMLPFALEDAKASRNLFAPGLNPTNLVYGVSHVLWRNAIVVDDAGKFYHSGASGFYFAGLAEDNVQNYVIDKIYMSQSGFVTVWDKVNRKFMSYRLNGMNGCYNFGVSEDIYPQEAVEYNLEKLTPFLVEGLQEVDKQGATHNMEILWLGKGISVNSSEEGATAIGVMNDTCYLLKIEASSKGGKSAKADESPIKVVREKLGKLGFNGNTCFATTVAFMDQFLYTEESKVYLFNVVTKEKVELYDAGNVITRLKFRSDSEGDFQYESEPYRTLGVVVNAGGQGELHEVVLSVGGDYVDSHVFTGFGVIKDVVYTAITRRLN</sequence>
<protein>
    <recommendedName>
        <fullName evidence="3">PKD-like family protein</fullName>
    </recommendedName>
</protein>